<organism evidence="2 3">
    <name type="scientific">Nocardiopsis sinuspersici</name>
    <dbReference type="NCBI Taxonomy" id="501010"/>
    <lineage>
        <taxon>Bacteria</taxon>
        <taxon>Bacillati</taxon>
        <taxon>Actinomycetota</taxon>
        <taxon>Actinomycetes</taxon>
        <taxon>Streptosporangiales</taxon>
        <taxon>Nocardiopsidaceae</taxon>
        <taxon>Nocardiopsis</taxon>
    </lineage>
</organism>
<evidence type="ECO:0000313" key="2">
    <source>
        <dbReference type="EMBL" id="NYH54024.1"/>
    </source>
</evidence>
<dbReference type="EMBL" id="JACCHL010000001">
    <property type="protein sequence ID" value="NYH54024.1"/>
    <property type="molecule type" value="Genomic_DNA"/>
</dbReference>
<dbReference type="AlphaFoldDB" id="A0A7Y9XDW5"/>
<proteinExistence type="predicted"/>
<sequence length="152" mass="16354">MEALKPGKVVVLDCTVLWHGSLNLLSDNGPTDLMMRLTDPDACDRVRHIVERARRDRPLQHVRQTQSEQAAPADAPGIGEVVGDRLYLQVPFGEKDVAKREVRPGGTGRPACGGYARTPRGKNSPAGCDSPTPPPASSQGAGVAMHRGRWRG</sequence>
<evidence type="ECO:0008006" key="4">
    <source>
        <dbReference type="Google" id="ProtNLM"/>
    </source>
</evidence>
<dbReference type="Proteomes" id="UP000584931">
    <property type="component" value="Unassembled WGS sequence"/>
</dbReference>
<feature type="region of interest" description="Disordered" evidence="1">
    <location>
        <begin position="97"/>
        <end position="152"/>
    </location>
</feature>
<accession>A0A7Y9XDW5</accession>
<comment type="caution">
    <text evidence="2">The sequence shown here is derived from an EMBL/GenBank/DDBJ whole genome shotgun (WGS) entry which is preliminary data.</text>
</comment>
<name>A0A7Y9XDW5_9ACTN</name>
<feature type="region of interest" description="Disordered" evidence="1">
    <location>
        <begin position="54"/>
        <end position="78"/>
    </location>
</feature>
<evidence type="ECO:0000256" key="1">
    <source>
        <dbReference type="SAM" id="MobiDB-lite"/>
    </source>
</evidence>
<protein>
    <recommendedName>
        <fullName evidence="4">PLD phosphodiesterase domain-containing protein</fullName>
    </recommendedName>
</protein>
<gene>
    <name evidence="2" type="ORF">HNR06_003613</name>
</gene>
<evidence type="ECO:0000313" key="3">
    <source>
        <dbReference type="Proteomes" id="UP000584931"/>
    </source>
</evidence>
<reference evidence="2 3" key="1">
    <citation type="submission" date="2020-07" db="EMBL/GenBank/DDBJ databases">
        <title>Sequencing the genomes of 1000 actinobacteria strains.</title>
        <authorList>
            <person name="Klenk H.-P."/>
        </authorList>
    </citation>
    <scope>NUCLEOTIDE SEQUENCE [LARGE SCALE GENOMIC DNA]</scope>
    <source>
        <strain evidence="2 3">DSM 45278</strain>
    </source>
</reference>